<organism evidence="5 6">
    <name type="scientific">Oryzias latipes</name>
    <name type="common">Japanese rice fish</name>
    <name type="synonym">Japanese killifish</name>
    <dbReference type="NCBI Taxonomy" id="8090"/>
    <lineage>
        <taxon>Eukaryota</taxon>
        <taxon>Metazoa</taxon>
        <taxon>Chordata</taxon>
        <taxon>Craniata</taxon>
        <taxon>Vertebrata</taxon>
        <taxon>Euteleostomi</taxon>
        <taxon>Actinopterygii</taxon>
        <taxon>Neopterygii</taxon>
        <taxon>Teleostei</taxon>
        <taxon>Neoteleostei</taxon>
        <taxon>Acanthomorphata</taxon>
        <taxon>Ovalentaria</taxon>
        <taxon>Atherinomorphae</taxon>
        <taxon>Beloniformes</taxon>
        <taxon>Adrianichthyidae</taxon>
        <taxon>Oryziinae</taxon>
        <taxon>Oryzias</taxon>
    </lineage>
</organism>
<dbReference type="InterPro" id="IPR016662">
    <property type="entry name" value="Acyl-CoA_thioEstase_long-chain"/>
</dbReference>
<dbReference type="Pfam" id="PF08840">
    <property type="entry name" value="BAAT_C"/>
    <property type="match status" value="2"/>
</dbReference>
<evidence type="ECO:0000259" key="4">
    <source>
        <dbReference type="Pfam" id="PF08840"/>
    </source>
</evidence>
<dbReference type="InterPro" id="IPR014940">
    <property type="entry name" value="BAAT_C"/>
</dbReference>
<reference evidence="5" key="2">
    <citation type="submission" date="2025-08" db="UniProtKB">
        <authorList>
            <consortium name="Ensembl"/>
        </authorList>
    </citation>
    <scope>IDENTIFICATION</scope>
    <source>
        <strain evidence="5">Hd-rR</strain>
    </source>
</reference>
<dbReference type="SUPFAM" id="SSF53474">
    <property type="entry name" value="alpha/beta-Hydrolases"/>
    <property type="match status" value="1"/>
</dbReference>
<dbReference type="Gene3D" id="2.60.40.2240">
    <property type="entry name" value="Acyl-CoA thioester hydrolase/BAAT N-terminal domain"/>
    <property type="match status" value="1"/>
</dbReference>
<accession>A0A3B3I4T6</accession>
<dbReference type="GO" id="GO:0016790">
    <property type="term" value="F:thiolester hydrolase activity"/>
    <property type="evidence" value="ECO:0007669"/>
    <property type="project" value="InterPro"/>
</dbReference>
<dbReference type="FunFam" id="2.60.40.2240:FF:000002">
    <property type="entry name" value="Acyl-CoA thioesterase 18"/>
    <property type="match status" value="1"/>
</dbReference>
<protein>
    <recommendedName>
        <fullName evidence="7">Acyl-CoA thioesterase 16</fullName>
    </recommendedName>
</protein>
<keyword evidence="6" id="KW-1185">Reference proteome</keyword>
<dbReference type="InterPro" id="IPR006862">
    <property type="entry name" value="Thio_Ohase/aa_AcTrfase"/>
</dbReference>
<dbReference type="AlphaFoldDB" id="A0A3B3I4T6"/>
<evidence type="ECO:0000256" key="1">
    <source>
        <dbReference type="ARBA" id="ARBA00006538"/>
    </source>
</evidence>
<dbReference type="InterPro" id="IPR029058">
    <property type="entry name" value="AB_hydrolase_fold"/>
</dbReference>
<dbReference type="GO" id="GO:0006637">
    <property type="term" value="P:acyl-CoA metabolic process"/>
    <property type="evidence" value="ECO:0007669"/>
    <property type="project" value="InterPro"/>
</dbReference>
<dbReference type="Pfam" id="PF04775">
    <property type="entry name" value="Bile_Hydr_Trans"/>
    <property type="match status" value="1"/>
</dbReference>
<comment type="similarity">
    <text evidence="1">Belongs to the C/M/P thioester hydrolase family.</text>
</comment>
<feature type="active site" description="Charge relay system" evidence="2">
    <location>
        <position position="334"/>
    </location>
</feature>
<dbReference type="PANTHER" id="PTHR10824:SF36">
    <property type="entry name" value="ACYL-COA THIOESTERASE 17-RELATED"/>
    <property type="match status" value="1"/>
</dbReference>
<feature type="active site" description="Charge relay system" evidence="2">
    <location>
        <position position="248"/>
    </location>
</feature>
<gene>
    <name evidence="5" type="primary">LOC105357122</name>
</gene>
<feature type="domain" description="BAAT/Acyl-CoA thioester hydrolase C-terminal" evidence="4">
    <location>
        <begin position="283"/>
        <end position="389"/>
    </location>
</feature>
<dbReference type="Proteomes" id="UP000001038">
    <property type="component" value="Chromosome 23"/>
</dbReference>
<feature type="active site" description="Charge relay system" evidence="2">
    <location>
        <position position="299"/>
    </location>
</feature>
<feature type="domain" description="Acyl-CoA thioester hydrolase/bile acid-CoA amino acid N-acetyltransferase" evidence="3">
    <location>
        <begin position="30"/>
        <end position="159"/>
    </location>
</feature>
<dbReference type="GeneTree" id="ENSGT01010000222336"/>
<reference evidence="5 6" key="1">
    <citation type="journal article" date="2007" name="Nature">
        <title>The medaka draft genome and insights into vertebrate genome evolution.</title>
        <authorList>
            <person name="Kasahara M."/>
            <person name="Naruse K."/>
            <person name="Sasaki S."/>
            <person name="Nakatani Y."/>
            <person name="Qu W."/>
            <person name="Ahsan B."/>
            <person name="Yamada T."/>
            <person name="Nagayasu Y."/>
            <person name="Doi K."/>
            <person name="Kasai Y."/>
            <person name="Jindo T."/>
            <person name="Kobayashi D."/>
            <person name="Shimada A."/>
            <person name="Toyoda A."/>
            <person name="Kuroki Y."/>
            <person name="Fujiyama A."/>
            <person name="Sasaki T."/>
            <person name="Shimizu A."/>
            <person name="Asakawa S."/>
            <person name="Shimizu N."/>
            <person name="Hashimoto S."/>
            <person name="Yang J."/>
            <person name="Lee Y."/>
            <person name="Matsushima K."/>
            <person name="Sugano S."/>
            <person name="Sakaizumi M."/>
            <person name="Narita T."/>
            <person name="Ohishi K."/>
            <person name="Haga S."/>
            <person name="Ohta F."/>
            <person name="Nomoto H."/>
            <person name="Nogata K."/>
            <person name="Morishita T."/>
            <person name="Endo T."/>
            <person name="Shin-I T."/>
            <person name="Takeda H."/>
            <person name="Morishita S."/>
            <person name="Kohara Y."/>
        </authorList>
    </citation>
    <scope>NUCLEOTIDE SEQUENCE [LARGE SCALE GENOMIC DNA]</scope>
    <source>
        <strain evidence="5 6">Hd-rR</strain>
    </source>
</reference>
<dbReference type="Bgee" id="ENSORLG00000017265">
    <property type="expression patterns" value="Expressed in bone element and 9 other cell types or tissues"/>
</dbReference>
<dbReference type="FunFam" id="3.40.50.1820:FF:000024">
    <property type="entry name" value="acyl-coenzyme A thioesterase 4"/>
    <property type="match status" value="1"/>
</dbReference>
<sequence length="398" mass="43660">GEAVIETLSQTDRSAVPPLLSVHPSRALVDEKFSVLVENLPPGCPVTIRSLYQSEDKDFWEAYGHYVSNHQGTVSVSEDISLGGTYTGKEAMGLLWSMRPIPGSRKGLRLRKKDTCAPMLVTISVYSGHEDVRDQAPLASALVERWYMAPGVQRIEITEKGVRGTLFLPPGPGPFPAMLDLWGGGGGLQEYRAALLACRGFISLALEYFNTNDAKPKGLDMKCFETAFEIIRSHPQAVPDRVGIIGLSYGTLMTLSLAAECPTIKPSCIVCIGNAHSKFLEEKVGNIDCPMLLINGTDDQNWPTVEVASDIIKMMREAGKESLVTRLDYPDAGHLIEPPFSPHFRAANFMLHGTKKKVMVLWGGKTKPHADAQEDSWKKILSFLQLHLYGAPSLKAKI</sequence>
<proteinExistence type="inferred from homology"/>
<dbReference type="Ensembl" id="ENSORLT00000040198.1">
    <property type="protein sequence ID" value="ENSORLP00000039052.1"/>
    <property type="gene ID" value="ENSORLG00000017265.2"/>
</dbReference>
<reference evidence="5" key="3">
    <citation type="submission" date="2025-09" db="UniProtKB">
        <authorList>
            <consortium name="Ensembl"/>
        </authorList>
    </citation>
    <scope>IDENTIFICATION</scope>
    <source>
        <strain evidence="5">Hd-rR</strain>
    </source>
</reference>
<dbReference type="InterPro" id="IPR042490">
    <property type="entry name" value="Thio_Ohase/BAAT_N"/>
</dbReference>
<name>A0A3B3I4T6_ORYLA</name>
<evidence type="ECO:0000313" key="5">
    <source>
        <dbReference type="Ensembl" id="ENSORLP00000039052.1"/>
    </source>
</evidence>
<evidence type="ECO:0000256" key="2">
    <source>
        <dbReference type="PIRSR" id="PIRSR016521-1"/>
    </source>
</evidence>
<dbReference type="Gene3D" id="3.40.50.1820">
    <property type="entry name" value="alpha/beta hydrolase"/>
    <property type="match status" value="1"/>
</dbReference>
<evidence type="ECO:0000259" key="3">
    <source>
        <dbReference type="Pfam" id="PF04775"/>
    </source>
</evidence>
<dbReference type="PANTHER" id="PTHR10824">
    <property type="entry name" value="ACYL-COENZYME A THIOESTERASE-RELATED"/>
    <property type="match status" value="1"/>
</dbReference>
<evidence type="ECO:0008006" key="7">
    <source>
        <dbReference type="Google" id="ProtNLM"/>
    </source>
</evidence>
<dbReference type="PIRSF" id="PIRSF016521">
    <property type="entry name" value="Acyl-CoA_hydro"/>
    <property type="match status" value="1"/>
</dbReference>
<feature type="domain" description="BAAT/Acyl-CoA thioester hydrolase C-terminal" evidence="4">
    <location>
        <begin position="220"/>
        <end position="276"/>
    </location>
</feature>
<evidence type="ECO:0000313" key="6">
    <source>
        <dbReference type="Proteomes" id="UP000001038"/>
    </source>
</evidence>